<evidence type="ECO:0000256" key="1">
    <source>
        <dbReference type="SAM" id="Phobius"/>
    </source>
</evidence>
<proteinExistence type="predicted"/>
<protein>
    <submittedName>
        <fullName evidence="3">Uncharacterized protein</fullName>
    </submittedName>
</protein>
<keyword evidence="1" id="KW-0812">Transmembrane</keyword>
<dbReference type="Gene3D" id="2.130.10.10">
    <property type="entry name" value="YVTN repeat-like/Quinoprotein amine dehydrogenase"/>
    <property type="match status" value="1"/>
</dbReference>
<dbReference type="EMBL" id="JADBEM010000001">
    <property type="protein sequence ID" value="MBE1603928.1"/>
    <property type="molecule type" value="Genomic_DNA"/>
</dbReference>
<evidence type="ECO:0000313" key="4">
    <source>
        <dbReference type="Proteomes" id="UP000638648"/>
    </source>
</evidence>
<keyword evidence="4" id="KW-1185">Reference proteome</keyword>
<dbReference type="InterPro" id="IPR015943">
    <property type="entry name" value="WD40/YVTN_repeat-like_dom_sf"/>
</dbReference>
<feature type="transmembrane region" description="Helical" evidence="1">
    <location>
        <begin position="87"/>
        <end position="116"/>
    </location>
</feature>
<name>A0A927MS84_9ACTN</name>
<evidence type="ECO:0000256" key="2">
    <source>
        <dbReference type="SAM" id="SignalP"/>
    </source>
</evidence>
<dbReference type="Proteomes" id="UP000638648">
    <property type="component" value="Unassembled WGS sequence"/>
</dbReference>
<feature type="chain" id="PRO_5037554471" evidence="2">
    <location>
        <begin position="33"/>
        <end position="174"/>
    </location>
</feature>
<accession>A0A927MS84</accession>
<dbReference type="RefSeq" id="WP_192748619.1">
    <property type="nucleotide sequence ID" value="NZ_JADBEM010000001.1"/>
</dbReference>
<keyword evidence="1" id="KW-1133">Transmembrane helix</keyword>
<gene>
    <name evidence="3" type="ORF">HEB94_000776</name>
</gene>
<keyword evidence="1" id="KW-0472">Membrane</keyword>
<sequence>MRFRTGGLTRKAMAGVGVAVAMSTSLTGSAHAETQHNPIVTEFPVTPSSGPTFIAAGPGGTVWFTEFLGNKIGRITGTGDITCAGNLAWTLLATIATATLVFSPLFFWAGPALLVLASEAIRALLSAAHRHGHCWGRPGRIRCKDRRSRSTAADRLRHVRRVPKWAMVFRRSVR</sequence>
<keyword evidence="2" id="KW-0732">Signal</keyword>
<evidence type="ECO:0000313" key="3">
    <source>
        <dbReference type="EMBL" id="MBE1603928.1"/>
    </source>
</evidence>
<comment type="caution">
    <text evidence="3">The sequence shown here is derived from an EMBL/GenBank/DDBJ whole genome shotgun (WGS) entry which is preliminary data.</text>
</comment>
<organism evidence="3 4">
    <name type="scientific">Actinopolymorpha pittospori</name>
    <dbReference type="NCBI Taxonomy" id="648752"/>
    <lineage>
        <taxon>Bacteria</taxon>
        <taxon>Bacillati</taxon>
        <taxon>Actinomycetota</taxon>
        <taxon>Actinomycetes</taxon>
        <taxon>Propionibacteriales</taxon>
        <taxon>Actinopolymorphaceae</taxon>
        <taxon>Actinopolymorpha</taxon>
    </lineage>
</organism>
<feature type="signal peptide" evidence="2">
    <location>
        <begin position="1"/>
        <end position="32"/>
    </location>
</feature>
<dbReference type="AlphaFoldDB" id="A0A927MS84"/>
<reference evidence="3" key="1">
    <citation type="submission" date="2020-10" db="EMBL/GenBank/DDBJ databases">
        <title>Sequencing the genomes of 1000 actinobacteria strains.</title>
        <authorList>
            <person name="Klenk H.-P."/>
        </authorList>
    </citation>
    <scope>NUCLEOTIDE SEQUENCE</scope>
    <source>
        <strain evidence="3">DSM 45354</strain>
    </source>
</reference>